<accession>A0A699XIF9</accession>
<organism evidence="1">
    <name type="scientific">Tanacetum cinerariifolium</name>
    <name type="common">Dalmatian daisy</name>
    <name type="synonym">Chrysanthemum cinerariifolium</name>
    <dbReference type="NCBI Taxonomy" id="118510"/>
    <lineage>
        <taxon>Eukaryota</taxon>
        <taxon>Viridiplantae</taxon>
        <taxon>Streptophyta</taxon>
        <taxon>Embryophyta</taxon>
        <taxon>Tracheophyta</taxon>
        <taxon>Spermatophyta</taxon>
        <taxon>Magnoliopsida</taxon>
        <taxon>eudicotyledons</taxon>
        <taxon>Gunneridae</taxon>
        <taxon>Pentapetalae</taxon>
        <taxon>asterids</taxon>
        <taxon>campanulids</taxon>
        <taxon>Asterales</taxon>
        <taxon>Asteraceae</taxon>
        <taxon>Asteroideae</taxon>
        <taxon>Anthemideae</taxon>
        <taxon>Anthemidinae</taxon>
        <taxon>Tanacetum</taxon>
    </lineage>
</organism>
<name>A0A699XIF9_TANCI</name>
<feature type="non-terminal residue" evidence="1">
    <location>
        <position position="1"/>
    </location>
</feature>
<dbReference type="EMBL" id="BKCJ011843157">
    <property type="protein sequence ID" value="GFD57616.1"/>
    <property type="molecule type" value="Genomic_DNA"/>
</dbReference>
<reference evidence="1" key="1">
    <citation type="journal article" date="2019" name="Sci. Rep.">
        <title>Draft genome of Tanacetum cinerariifolium, the natural source of mosquito coil.</title>
        <authorList>
            <person name="Yamashiro T."/>
            <person name="Shiraishi A."/>
            <person name="Satake H."/>
            <person name="Nakayama K."/>
        </authorList>
    </citation>
    <scope>NUCLEOTIDE SEQUENCE</scope>
</reference>
<dbReference type="AlphaFoldDB" id="A0A699XIF9"/>
<evidence type="ECO:0000313" key="1">
    <source>
        <dbReference type="EMBL" id="GFD57616.1"/>
    </source>
</evidence>
<proteinExistence type="predicted"/>
<comment type="caution">
    <text evidence="1">The sequence shown here is derived from an EMBL/GenBank/DDBJ whole genome shotgun (WGS) entry which is preliminary data.</text>
</comment>
<protein>
    <submittedName>
        <fullName evidence="1">Uncharacterized protein</fullName>
    </submittedName>
</protein>
<sequence length="50" mass="5126">AKPPDEGALVLEYGQAAAGHGAEPRSAGGRLVAAVRPRARCTLRDLLLAC</sequence>
<gene>
    <name evidence="1" type="ORF">Tci_929585</name>
</gene>